<dbReference type="SUPFAM" id="SSF52113">
    <property type="entry name" value="BRCT domain"/>
    <property type="match status" value="2"/>
</dbReference>
<dbReference type="Pfam" id="PF16589">
    <property type="entry name" value="BRCT_2"/>
    <property type="match status" value="1"/>
</dbReference>
<dbReference type="GO" id="GO:0042393">
    <property type="term" value="F:histone binding"/>
    <property type="evidence" value="ECO:0007669"/>
    <property type="project" value="TreeGrafter"/>
</dbReference>
<feature type="region of interest" description="Disordered" evidence="1">
    <location>
        <begin position="331"/>
        <end position="359"/>
    </location>
</feature>
<sequence>MSTCGYHSPRFSEDIAWLPQWLQPHRPSMVGEHRNHSTSVPSPSCQNCVFLGNPSQERQSATINAAGYSGFVLHLSGDEETAASTPISSNVLPFSLHLSSESAAESSPAEHNDNTQVPNSGTPKDPSEGSFLDGQEQEVNIVSQNQFEAKDPQPDNQTGVCKVTGKAISMPIDANKHRRHDVSGGKVDVRKLRNADVNDAIELSIAASEAMVIAEMILDDSQSDKLAAAAIEAALHVKEARKQFYCEETEHACGSSENDLDETDLLAELDEAEMVDVFQDVGLPLVHVSCSSQGQHTGAQNSDPSSPPCIADTVILGSCSSEKQNNRWDIKNADSDDHVSDSFPTNQSAGVLPNESTPCSDSVKQAAPGKTFSCSRNKKTVLQASTEKNAALHGALGALVTRQSIHKEVGRVAAQMNAGTKKHVKGLFEKETSFISESVSVNECCPTSRASSLEIMASSRASFYCRTEGFHEETDHAETEELCCQVVCSSLSHVDVDPLCSFVPCSISCDEGISSQAPACKQNEGHEGPNSQAPLCKKSEGNEGPTTLAPERQHSKGEEKEFMYPTESPRMQDLDGEADPSFVPLVKSLESNVPFRRRIYSSLRPFSTIVPKSNIFGSTSNCNADLTVCQQERSTPITLNKNIQRVQAAKQFIDNNLKPDILQYFSVVKKIDYPQDDIEDRITEQQVSREFCRSTVNLNVGKQSHKRKRVQFSESKVSSIRTKSNRRMLPKSRFSRAGGRIEEKLETREYIDNKEAIFQGVDFMLTGFPNQKEKEIESLIRKCGGYVLSKVPPFPLDKTNSIAESSSWKPSIVLSPKKVSTAKFLYGCAINAWVLNPNWFFDSLQAGVLLPPGKYLIQRRNAQKHSSAFGHSVHPKCRTLIFDGVGFLIHGKISFCSKFSNIIKHGGGQVFVSLQGLVESLKDGSASHGIILVASEASASRHLSHCGLEHYIKTAPASWIIGSLFSGKLIPLKKDRCASFRRIKMPSFHQQHVVYDMSQEI</sequence>
<dbReference type="AlphaFoldDB" id="A0A835FDD2"/>
<evidence type="ECO:0000259" key="2">
    <source>
        <dbReference type="PROSITE" id="PS50172"/>
    </source>
</evidence>
<dbReference type="PANTHER" id="PTHR15321:SF3">
    <property type="entry name" value="TP53-BINDING PROTEIN 1"/>
    <property type="match status" value="1"/>
</dbReference>
<dbReference type="FunFam" id="3.40.50.10190:FF:000090">
    <property type="entry name" value="BRCA1 C Terminus domain containing protein expressed"/>
    <property type="match status" value="1"/>
</dbReference>
<gene>
    <name evidence="3" type="ORF">HU200_013019</name>
</gene>
<dbReference type="GO" id="GO:0045944">
    <property type="term" value="P:positive regulation of transcription by RNA polymerase II"/>
    <property type="evidence" value="ECO:0007669"/>
    <property type="project" value="TreeGrafter"/>
</dbReference>
<feature type="compositionally biased region" description="Polar residues" evidence="1">
    <location>
        <begin position="342"/>
        <end position="359"/>
    </location>
</feature>
<dbReference type="InterPro" id="IPR001357">
    <property type="entry name" value="BRCT_dom"/>
</dbReference>
<feature type="region of interest" description="Disordered" evidence="1">
    <location>
        <begin position="99"/>
        <end position="132"/>
    </location>
</feature>
<evidence type="ECO:0000256" key="1">
    <source>
        <dbReference type="SAM" id="MobiDB-lite"/>
    </source>
</evidence>
<dbReference type="PROSITE" id="PS50172">
    <property type="entry name" value="BRCT"/>
    <property type="match status" value="1"/>
</dbReference>
<proteinExistence type="predicted"/>
<keyword evidence="4" id="KW-1185">Reference proteome</keyword>
<organism evidence="3 4">
    <name type="scientific">Digitaria exilis</name>
    <dbReference type="NCBI Taxonomy" id="1010633"/>
    <lineage>
        <taxon>Eukaryota</taxon>
        <taxon>Viridiplantae</taxon>
        <taxon>Streptophyta</taxon>
        <taxon>Embryophyta</taxon>
        <taxon>Tracheophyta</taxon>
        <taxon>Spermatophyta</taxon>
        <taxon>Magnoliopsida</taxon>
        <taxon>Liliopsida</taxon>
        <taxon>Poales</taxon>
        <taxon>Poaceae</taxon>
        <taxon>PACMAD clade</taxon>
        <taxon>Panicoideae</taxon>
        <taxon>Panicodae</taxon>
        <taxon>Paniceae</taxon>
        <taxon>Anthephorinae</taxon>
        <taxon>Digitaria</taxon>
    </lineage>
</organism>
<dbReference type="InterPro" id="IPR036420">
    <property type="entry name" value="BRCT_dom_sf"/>
</dbReference>
<evidence type="ECO:0000313" key="3">
    <source>
        <dbReference type="EMBL" id="KAF8748273.1"/>
    </source>
</evidence>
<dbReference type="FunFam" id="3.40.50.10190:FF:000081">
    <property type="entry name" value="BRCA1 C Terminus domain containing protein expressed"/>
    <property type="match status" value="1"/>
</dbReference>
<dbReference type="PANTHER" id="PTHR15321">
    <property type="entry name" value="TUMOR SUPPRESSOR P53-BINDING PROTEIN 1"/>
    <property type="match status" value="1"/>
</dbReference>
<dbReference type="GO" id="GO:0000077">
    <property type="term" value="P:DNA damage checkpoint signaling"/>
    <property type="evidence" value="ECO:0007669"/>
    <property type="project" value="TreeGrafter"/>
</dbReference>
<comment type="caution">
    <text evidence="3">The sequence shown here is derived from an EMBL/GenBank/DDBJ whole genome shotgun (WGS) entry which is preliminary data.</text>
</comment>
<name>A0A835FDD2_9POAL</name>
<dbReference type="OrthoDB" id="646980at2759"/>
<dbReference type="EMBL" id="JACEFO010001098">
    <property type="protein sequence ID" value="KAF8748273.1"/>
    <property type="molecule type" value="Genomic_DNA"/>
</dbReference>
<dbReference type="Proteomes" id="UP000636709">
    <property type="component" value="Unassembled WGS sequence"/>
</dbReference>
<feature type="region of interest" description="Disordered" evidence="1">
    <location>
        <begin position="518"/>
        <end position="565"/>
    </location>
</feature>
<feature type="domain" description="BRCT" evidence="2">
    <location>
        <begin position="753"/>
        <end position="857"/>
    </location>
</feature>
<feature type="compositionally biased region" description="Basic and acidic residues" evidence="1">
    <location>
        <begin position="551"/>
        <end position="562"/>
    </location>
</feature>
<protein>
    <recommendedName>
        <fullName evidence="2">BRCT domain-containing protein</fullName>
    </recommendedName>
</protein>
<dbReference type="InterPro" id="IPR047252">
    <property type="entry name" value="TP53BP1-like"/>
</dbReference>
<reference evidence="3" key="1">
    <citation type="submission" date="2020-07" db="EMBL/GenBank/DDBJ databases">
        <title>Genome sequence and genetic diversity analysis of an under-domesticated orphan crop, white fonio (Digitaria exilis).</title>
        <authorList>
            <person name="Bennetzen J.L."/>
            <person name="Chen S."/>
            <person name="Ma X."/>
            <person name="Wang X."/>
            <person name="Yssel A.E.J."/>
            <person name="Chaluvadi S.R."/>
            <person name="Johnson M."/>
            <person name="Gangashetty P."/>
            <person name="Hamidou F."/>
            <person name="Sanogo M.D."/>
            <person name="Zwaenepoel A."/>
            <person name="Wallace J."/>
            <person name="Van De Peer Y."/>
            <person name="Van Deynze A."/>
        </authorList>
    </citation>
    <scope>NUCLEOTIDE SEQUENCE</scope>
    <source>
        <tissue evidence="3">Leaves</tissue>
    </source>
</reference>
<dbReference type="SMART" id="SM00292">
    <property type="entry name" value="BRCT"/>
    <property type="match status" value="1"/>
</dbReference>
<evidence type="ECO:0000313" key="4">
    <source>
        <dbReference type="Proteomes" id="UP000636709"/>
    </source>
</evidence>
<dbReference type="GO" id="GO:0005634">
    <property type="term" value="C:nucleus"/>
    <property type="evidence" value="ECO:0007669"/>
    <property type="project" value="TreeGrafter"/>
</dbReference>
<feature type="compositionally biased region" description="Basic and acidic residues" evidence="1">
    <location>
        <begin position="331"/>
        <end position="340"/>
    </location>
</feature>
<accession>A0A835FDD2</accession>
<dbReference type="Gene3D" id="3.40.50.10190">
    <property type="entry name" value="BRCT domain"/>
    <property type="match status" value="2"/>
</dbReference>